<dbReference type="AlphaFoldDB" id="A0A559JVL6"/>
<feature type="domain" description="Oligogalacturonate lyase" evidence="1">
    <location>
        <begin position="40"/>
        <end position="125"/>
    </location>
</feature>
<evidence type="ECO:0000313" key="3">
    <source>
        <dbReference type="Proteomes" id="UP000317036"/>
    </source>
</evidence>
<dbReference type="Pfam" id="PF14583">
    <property type="entry name" value="Pectate_lyase22"/>
    <property type="match status" value="2"/>
</dbReference>
<keyword evidence="3" id="KW-1185">Reference proteome</keyword>
<organism evidence="2 3">
    <name type="scientific">Paenibacillus cremeus</name>
    <dbReference type="NCBI Taxonomy" id="2163881"/>
    <lineage>
        <taxon>Bacteria</taxon>
        <taxon>Bacillati</taxon>
        <taxon>Bacillota</taxon>
        <taxon>Bacilli</taxon>
        <taxon>Bacillales</taxon>
        <taxon>Paenibacillaceae</taxon>
        <taxon>Paenibacillus</taxon>
    </lineage>
</organism>
<dbReference type="GO" id="GO:0047487">
    <property type="term" value="F:oligogalacturonide lyase activity"/>
    <property type="evidence" value="ECO:0007669"/>
    <property type="project" value="InterPro"/>
</dbReference>
<dbReference type="SUPFAM" id="SSF69304">
    <property type="entry name" value="Tricorn protease N-terminal domain"/>
    <property type="match status" value="1"/>
</dbReference>
<sequence length="374" mass="43232">MRGRTMAVGQSFTGQVTQWTDPEFGYTVIQPLEQDGNRIMYFTSNCFCSDNESMVISAVRDGVENFYLLRFLEGTYTQLTDEHGIHISHAYFDKPRDTLYYTNGRQMKSVHIKTFEQKLIYKASHKCASIAVTCDGAYLLSSYRFPYSYLGNDQDERTIELFRMFKIHLATGEWSRILDRSFEIDHIQCSPTDPDHVIFCARGFFSTNHRIWHTNLDGTKGGALGSEQPNEHRTHEYYTPDGKRIAYHGKFFKIDKHEKFKNIGHTWGSMNLDGTDDTYYQCLRGLQAGHSSMSNNLQMTVTDGNDFLSLLHVDASKGEADFEPIFRHQSSMKSNFVHAHPCFSNDDRYIAFCTDFKEKDRGNLYLLDLQSKRK</sequence>
<evidence type="ECO:0000313" key="2">
    <source>
        <dbReference type="EMBL" id="TVY03929.1"/>
    </source>
</evidence>
<dbReference type="EMBL" id="VNJI01000063">
    <property type="protein sequence ID" value="TVY03929.1"/>
    <property type="molecule type" value="Genomic_DNA"/>
</dbReference>
<dbReference type="GO" id="GO:0045490">
    <property type="term" value="P:pectin catabolic process"/>
    <property type="evidence" value="ECO:0007669"/>
    <property type="project" value="InterPro"/>
</dbReference>
<gene>
    <name evidence="2" type="ORF">FPZ49_31295</name>
</gene>
<dbReference type="OrthoDB" id="8432779at2"/>
<dbReference type="Proteomes" id="UP000317036">
    <property type="component" value="Unassembled WGS sequence"/>
</dbReference>
<protein>
    <recommendedName>
        <fullName evidence="1">Oligogalacturonate lyase domain-containing protein</fullName>
    </recommendedName>
</protein>
<evidence type="ECO:0000259" key="1">
    <source>
        <dbReference type="Pfam" id="PF14583"/>
    </source>
</evidence>
<name>A0A559JVL6_9BACL</name>
<dbReference type="InterPro" id="IPR027946">
    <property type="entry name" value="Ogl_dom"/>
</dbReference>
<proteinExistence type="predicted"/>
<accession>A0A559JVL6</accession>
<dbReference type="Gene3D" id="2.130.10.10">
    <property type="entry name" value="YVTN repeat-like/Quinoprotein amine dehydrogenase"/>
    <property type="match status" value="1"/>
</dbReference>
<feature type="domain" description="Oligogalacturonate lyase" evidence="1">
    <location>
        <begin position="162"/>
        <end position="248"/>
    </location>
</feature>
<dbReference type="InterPro" id="IPR015943">
    <property type="entry name" value="WD40/YVTN_repeat-like_dom_sf"/>
</dbReference>
<comment type="caution">
    <text evidence="2">The sequence shown here is derived from an EMBL/GenBank/DDBJ whole genome shotgun (WGS) entry which is preliminary data.</text>
</comment>
<reference evidence="2 3" key="1">
    <citation type="submission" date="2019-07" db="EMBL/GenBank/DDBJ databases">
        <authorList>
            <person name="Kim J."/>
        </authorList>
    </citation>
    <scope>NUCLEOTIDE SEQUENCE [LARGE SCALE GENOMIC DNA]</scope>
    <source>
        <strain evidence="2 3">JC52</strain>
    </source>
</reference>